<protein>
    <recommendedName>
        <fullName evidence="3">ASCH domain-containing protein</fullName>
    </recommendedName>
</protein>
<evidence type="ECO:0008006" key="3">
    <source>
        <dbReference type="Google" id="ProtNLM"/>
    </source>
</evidence>
<name>A0A0G1BRQ3_9BACT</name>
<organism evidence="1 2">
    <name type="scientific">Candidatus Giovannonibacteria bacterium GW2011_GWF2_42_19</name>
    <dbReference type="NCBI Taxonomy" id="1618659"/>
    <lineage>
        <taxon>Bacteria</taxon>
        <taxon>Candidatus Giovannoniibacteriota</taxon>
    </lineage>
</organism>
<evidence type="ECO:0000313" key="1">
    <source>
        <dbReference type="EMBL" id="KKS48926.1"/>
    </source>
</evidence>
<dbReference type="STRING" id="1618659.UV11_C0001G0021"/>
<dbReference type="Gene3D" id="2.30.130.30">
    <property type="entry name" value="Hypothetical protein"/>
    <property type="match status" value="1"/>
</dbReference>
<comment type="caution">
    <text evidence="1">The sequence shown here is derived from an EMBL/GenBank/DDBJ whole genome shotgun (WGS) entry which is preliminary data.</text>
</comment>
<dbReference type="Proteomes" id="UP000034036">
    <property type="component" value="Unassembled WGS sequence"/>
</dbReference>
<dbReference type="AlphaFoldDB" id="A0A0G1BRQ3"/>
<proteinExistence type="predicted"/>
<dbReference type="SUPFAM" id="SSF88697">
    <property type="entry name" value="PUA domain-like"/>
    <property type="match status" value="1"/>
</dbReference>
<dbReference type="InterPro" id="IPR015947">
    <property type="entry name" value="PUA-like_sf"/>
</dbReference>
<sequence length="137" mass="16053">MGGGEIELISNNWFNKIAMDHIAIMRKSWGLTDKILSGEKKIESRWYSAKFSPWDKIKKGDMVYFKNSGELVRIKSKVRRVVQFAGLNPKKVKEILYKYGKADGIENNKLSKFYARFKNKKYCILIFFRKSCRDKAV</sequence>
<gene>
    <name evidence="1" type="ORF">UV11_C0001G0021</name>
</gene>
<reference evidence="1 2" key="1">
    <citation type="journal article" date="2015" name="Nature">
        <title>rRNA introns, odd ribosomes, and small enigmatic genomes across a large radiation of phyla.</title>
        <authorList>
            <person name="Brown C.T."/>
            <person name="Hug L.A."/>
            <person name="Thomas B.C."/>
            <person name="Sharon I."/>
            <person name="Castelle C.J."/>
            <person name="Singh A."/>
            <person name="Wilkins M.J."/>
            <person name="Williams K.H."/>
            <person name="Banfield J.F."/>
        </authorList>
    </citation>
    <scope>NUCLEOTIDE SEQUENCE [LARGE SCALE GENOMIC DNA]</scope>
</reference>
<dbReference type="EMBL" id="LCDF01000001">
    <property type="protein sequence ID" value="KKS48926.1"/>
    <property type="molecule type" value="Genomic_DNA"/>
</dbReference>
<accession>A0A0G1BRQ3</accession>
<evidence type="ECO:0000313" key="2">
    <source>
        <dbReference type="Proteomes" id="UP000034036"/>
    </source>
</evidence>